<evidence type="ECO:0000313" key="2">
    <source>
        <dbReference type="EMBL" id="RUL76625.1"/>
    </source>
</evidence>
<name>A0A3S0PMV7_9GAMM</name>
<evidence type="ECO:0000256" key="1">
    <source>
        <dbReference type="SAM" id="SignalP"/>
    </source>
</evidence>
<keyword evidence="3" id="KW-1185">Reference proteome</keyword>
<dbReference type="EMBL" id="RYYV01000005">
    <property type="protein sequence ID" value="RUL76625.1"/>
    <property type="molecule type" value="Genomic_DNA"/>
</dbReference>
<proteinExistence type="predicted"/>
<dbReference type="RefSeq" id="WP_126684185.1">
    <property type="nucleotide sequence ID" value="NZ_RYYV01000005.1"/>
</dbReference>
<protein>
    <submittedName>
        <fullName evidence="2">DUF2884 family protein</fullName>
    </submittedName>
</protein>
<feature type="chain" id="PRO_5018654718" evidence="1">
    <location>
        <begin position="23"/>
        <end position="267"/>
    </location>
</feature>
<dbReference type="InterPro" id="IPR021307">
    <property type="entry name" value="DUF2884"/>
</dbReference>
<sequence>MRRHMLSLMTLLVFATAGGVQAGGNHGHHLTCSYTSDYDMQVQAQGIAFQRSSGHPGDVFMHDGKLRVEGQDVTVSEADAARLREYEREVRNLMPAVAGIARDGVDIGYSALTTVVATLSDNGDERTRLLRELRDRHGEAMRHIDNTLGQGRWKVGEEGELFGNELQQTVADLVSNVTRDVVKDALSGDAGRLASLEARTDALDTTIDKAVDAPAEKLGQRAEALCPHLSHLQQLQQQFQFRLPNGEHLQLIDSNMERSDKASYAQR</sequence>
<evidence type="ECO:0000313" key="3">
    <source>
        <dbReference type="Proteomes" id="UP000274358"/>
    </source>
</evidence>
<reference evidence="2 3" key="1">
    <citation type="submission" date="2018-12" db="EMBL/GenBank/DDBJ databases">
        <title>Dyella dinghuensis sp. nov. DHOA06 and Dyella choica sp. nov. 4M-K27, isolated from forest soil.</title>
        <authorList>
            <person name="Qiu L.-H."/>
            <person name="Gao Z.-H."/>
        </authorList>
    </citation>
    <scope>NUCLEOTIDE SEQUENCE [LARGE SCALE GENOMIC DNA]</scope>
    <source>
        <strain evidence="2 3">4M-K27</strain>
    </source>
</reference>
<dbReference type="Pfam" id="PF11101">
    <property type="entry name" value="DUF2884"/>
    <property type="match status" value="1"/>
</dbReference>
<organism evidence="2 3">
    <name type="scientific">Dyella choica</name>
    <dbReference type="NCBI Taxonomy" id="1927959"/>
    <lineage>
        <taxon>Bacteria</taxon>
        <taxon>Pseudomonadati</taxon>
        <taxon>Pseudomonadota</taxon>
        <taxon>Gammaproteobacteria</taxon>
        <taxon>Lysobacterales</taxon>
        <taxon>Rhodanobacteraceae</taxon>
        <taxon>Dyella</taxon>
    </lineage>
</organism>
<dbReference type="AlphaFoldDB" id="A0A3S0PMV7"/>
<keyword evidence="1" id="KW-0732">Signal</keyword>
<dbReference type="OrthoDB" id="5949813at2"/>
<accession>A0A3S0PMV7</accession>
<gene>
    <name evidence="2" type="ORF">EKH80_07805</name>
</gene>
<dbReference type="Proteomes" id="UP000274358">
    <property type="component" value="Unassembled WGS sequence"/>
</dbReference>
<feature type="signal peptide" evidence="1">
    <location>
        <begin position="1"/>
        <end position="22"/>
    </location>
</feature>
<comment type="caution">
    <text evidence="2">The sequence shown here is derived from an EMBL/GenBank/DDBJ whole genome shotgun (WGS) entry which is preliminary data.</text>
</comment>